<dbReference type="OrthoDB" id="408631at2759"/>
<dbReference type="AlphaFoldDB" id="A0A1C7LN04"/>
<accession>A0A1C7LN04</accession>
<comment type="caution">
    <text evidence="4">The sequence shown here is derived from an EMBL/GenBank/DDBJ whole genome shotgun (WGS) entry which is preliminary data.</text>
</comment>
<dbReference type="Proteomes" id="UP000092993">
    <property type="component" value="Unassembled WGS sequence"/>
</dbReference>
<dbReference type="PANTHER" id="PTHR43918">
    <property type="entry name" value="ACETYLCHOLINESTERASE"/>
    <property type="match status" value="1"/>
</dbReference>
<proteinExistence type="inferred from homology"/>
<keyword evidence="5" id="KW-1185">Reference proteome</keyword>
<protein>
    <submittedName>
        <fullName evidence="4">Lipase 3</fullName>
    </submittedName>
</protein>
<dbReference type="Gene3D" id="3.40.50.1820">
    <property type="entry name" value="alpha/beta hydrolase"/>
    <property type="match status" value="2"/>
</dbReference>
<evidence type="ECO:0000313" key="5">
    <source>
        <dbReference type="Proteomes" id="UP000092993"/>
    </source>
</evidence>
<evidence type="ECO:0000259" key="3">
    <source>
        <dbReference type="Pfam" id="PF00135"/>
    </source>
</evidence>
<evidence type="ECO:0000256" key="2">
    <source>
        <dbReference type="ARBA" id="ARBA00022801"/>
    </source>
</evidence>
<dbReference type="PANTHER" id="PTHR43918:SF4">
    <property type="entry name" value="CARBOXYLIC ESTER HYDROLASE"/>
    <property type="match status" value="1"/>
</dbReference>
<dbReference type="InterPro" id="IPR050654">
    <property type="entry name" value="AChE-related_enzymes"/>
</dbReference>
<evidence type="ECO:0000256" key="1">
    <source>
        <dbReference type="ARBA" id="ARBA00005964"/>
    </source>
</evidence>
<name>A0A1C7LN04_GRIFR</name>
<sequence length="480" mass="53143">MAQQAGVFRYRVTGVHNTPQRRPKGWTIRHMYDQLRGRLSVLAQLVSRRSVETNLMPTRYGLPVGFNDAVSRSHRACYKFKLTASSQTEASSYPVVQLDAATAIGKTNGSVTSFLGVLFAEPPIGDLRLRLPKLITAYSGTINATTYGAQQLIEDLEAYTGSMRVAPVVPESEDSLNINIMTPVGIDSNVKFPVLVWTYDVTRSIALGRPIIYVALNYRISCNLRIFWGKKIKDAGIGNLGLHDQRTALGWIQQHILASGGDPNKVTMAAFMNSGFPIPQTGCSNATDTLDCLRKAPLGLMKEAANNATSAFSYGNYYPDIWSAALASLFEAYPYDPAAGSPYDTGYSYAFTPEYKRMALLQDDLFFPIPRRFFLDQREGKHPTCSFISAQHSFPGLGAAHTPDLINVFSGGSMADYLIRFVATLDPNDGTEAVYWPRYNISQRQILTFQDGDTPLNISMNWTRMEGTRVLTRLNLADAF</sequence>
<keyword evidence="2" id="KW-0378">Hydrolase</keyword>
<dbReference type="SUPFAM" id="SSF53474">
    <property type="entry name" value="alpha/beta-Hydrolases"/>
    <property type="match status" value="1"/>
</dbReference>
<dbReference type="InterPro" id="IPR029058">
    <property type="entry name" value="AB_hydrolase_fold"/>
</dbReference>
<dbReference type="STRING" id="5627.A0A1C7LN04"/>
<gene>
    <name evidence="4" type="primary">LIP3_0</name>
    <name evidence="4" type="ORF">A0H81_14794</name>
</gene>
<dbReference type="Pfam" id="PF00135">
    <property type="entry name" value="COesterase"/>
    <property type="match status" value="1"/>
</dbReference>
<reference evidence="4 5" key="1">
    <citation type="submission" date="2016-03" db="EMBL/GenBank/DDBJ databases">
        <title>Whole genome sequencing of Grifola frondosa 9006-11.</title>
        <authorList>
            <person name="Min B."/>
            <person name="Park H."/>
            <person name="Kim J.-G."/>
            <person name="Cho H."/>
            <person name="Oh Y.-L."/>
            <person name="Kong W.-S."/>
            <person name="Choi I.-G."/>
        </authorList>
    </citation>
    <scope>NUCLEOTIDE SEQUENCE [LARGE SCALE GENOMIC DNA]</scope>
    <source>
        <strain evidence="4 5">9006-11</strain>
    </source>
</reference>
<feature type="domain" description="Carboxylesterase type B" evidence="3">
    <location>
        <begin position="102"/>
        <end position="269"/>
    </location>
</feature>
<dbReference type="EMBL" id="LUGG01000047">
    <property type="protein sequence ID" value="OBZ65327.1"/>
    <property type="molecule type" value="Genomic_DNA"/>
</dbReference>
<evidence type="ECO:0000313" key="4">
    <source>
        <dbReference type="EMBL" id="OBZ65327.1"/>
    </source>
</evidence>
<dbReference type="GO" id="GO:0052689">
    <property type="term" value="F:carboxylic ester hydrolase activity"/>
    <property type="evidence" value="ECO:0007669"/>
    <property type="project" value="TreeGrafter"/>
</dbReference>
<organism evidence="4 5">
    <name type="scientific">Grifola frondosa</name>
    <name type="common">Maitake</name>
    <name type="synonym">Polyporus frondosus</name>
    <dbReference type="NCBI Taxonomy" id="5627"/>
    <lineage>
        <taxon>Eukaryota</taxon>
        <taxon>Fungi</taxon>
        <taxon>Dikarya</taxon>
        <taxon>Basidiomycota</taxon>
        <taxon>Agaricomycotina</taxon>
        <taxon>Agaricomycetes</taxon>
        <taxon>Polyporales</taxon>
        <taxon>Grifolaceae</taxon>
        <taxon>Grifola</taxon>
    </lineage>
</organism>
<comment type="similarity">
    <text evidence="1">Belongs to the type-B carboxylesterase/lipase family.</text>
</comment>
<dbReference type="InterPro" id="IPR002018">
    <property type="entry name" value="CarbesteraseB"/>
</dbReference>